<dbReference type="EMBL" id="AP029612">
    <property type="protein sequence ID" value="BFG71399.1"/>
    <property type="molecule type" value="Genomic_DNA"/>
</dbReference>
<gene>
    <name evidence="2" type="ORF">KACHI17_22800</name>
</gene>
<organism evidence="2">
    <name type="scientific">Sediminibacterium sp. KACHI17</name>
    <dbReference type="NCBI Taxonomy" id="1751071"/>
    <lineage>
        <taxon>Bacteria</taxon>
        <taxon>Pseudomonadati</taxon>
        <taxon>Bacteroidota</taxon>
        <taxon>Chitinophagia</taxon>
        <taxon>Chitinophagales</taxon>
        <taxon>Chitinophagaceae</taxon>
        <taxon>Sediminibacterium</taxon>
    </lineage>
</organism>
<dbReference type="InterPro" id="IPR003961">
    <property type="entry name" value="FN3_dom"/>
</dbReference>
<accession>A0AAT9GL38</accession>
<dbReference type="InterPro" id="IPR044023">
    <property type="entry name" value="Ig_7"/>
</dbReference>
<proteinExistence type="predicted"/>
<protein>
    <recommendedName>
        <fullName evidence="1">Fibronectin type-III domain-containing protein</fullName>
    </recommendedName>
</protein>
<name>A0AAT9GL38_9BACT</name>
<dbReference type="SUPFAM" id="SSF50965">
    <property type="entry name" value="Galactose oxidase, central domain"/>
    <property type="match status" value="1"/>
</dbReference>
<dbReference type="InterPro" id="IPR026341">
    <property type="entry name" value="T9SS_type_B"/>
</dbReference>
<dbReference type="NCBIfam" id="TIGR04131">
    <property type="entry name" value="Bac_Flav_CTERM"/>
    <property type="match status" value="1"/>
</dbReference>
<sequence length="758" mass="83485">MSPLHLHASSVADTTRFIIQSDTTICKGVSVQLELRDPLPKDTVLPGVWKQLITGNQINPSSFNIKPFGYDKVNQYLYSIINKTVTRYDLNKNEVTIIPATNWPGDYSEFVYDFTNNRLLCWRSGRDNIYALPANGGSWTQIGAGVTDNECYGASAYWNPMLNQPGIYGGYGSAQVKSWIFEHNGTAWQMKKNNPAIDVAPPKGGNIVAGNKDGSKLYLFSGQGNYSGSELTGTCTLGSPWATATGIFCWLKDLWELDLTTYQFKNILPVNDPSIQYEGALAYDYDKSRFFLFGGFQPTGDYIRNQFLNNTNKTFRFRPSKDAGFTEFQAEGSVQPPAMARTTLPNYAYYDEIGKRVIWARFDGIWAYYPDSSTAPIPDTSYSWSNGATTKNIKVEPLQTTRYTVTRTIGTNISKDSILITVKNLTTSLSDTVKVCADSTLVDAGSGFTTYLWNDGSSTQSIWAKQSGRYVVTASDGTCSIKDTTEVLLGSLINDFIIRLEKDSVCNGESDSLFIVSPQNGVTYKWYVTGNPSPVNTGEHLKLNSVVTDTTFMVRATGNPDICPAKSANATVVVRKKISAPIVQSDNITGSSVRFRWNSVENAIGYKQSVDSGIVYNDPSSGFQGLQHTISGLQPNQTVKIWVKAIGRNTCENSDSVKAVATSLNPFGDGIYVPNAFTPNGDGVNDLLLVFGNTIETMRLVIYNQWGQELFISTDRQKGWDGTYKGNQSPAGRYSYALEVKTQSGNKITKAGSFNLVR</sequence>
<dbReference type="SMART" id="SM00060">
    <property type="entry name" value="FN3"/>
    <property type="match status" value="1"/>
</dbReference>
<reference evidence="2" key="1">
    <citation type="submission" date="2024-02" db="EMBL/GenBank/DDBJ databases">
        <title>Sediminibacterium planktonica sp. nov. and Sediminibacterium longus sp. nov., isolated from surface lake and river water.</title>
        <authorList>
            <person name="Watanabe K."/>
            <person name="Takemine S."/>
            <person name="Ishii Y."/>
            <person name="Ogata Y."/>
            <person name="Shindo C."/>
            <person name="Suda W."/>
        </authorList>
    </citation>
    <scope>NUCLEOTIDE SEQUENCE</scope>
    <source>
        <strain evidence="2">KACHI17</strain>
    </source>
</reference>
<evidence type="ECO:0000313" key="2">
    <source>
        <dbReference type="EMBL" id="BFG71399.1"/>
    </source>
</evidence>
<dbReference type="Pfam" id="PF13585">
    <property type="entry name" value="CHU_C"/>
    <property type="match status" value="1"/>
</dbReference>
<evidence type="ECO:0000259" key="1">
    <source>
        <dbReference type="SMART" id="SM00060"/>
    </source>
</evidence>
<dbReference type="InterPro" id="IPR011043">
    <property type="entry name" value="Gal_Oxase/kelch_b-propeller"/>
</dbReference>
<dbReference type="Pfam" id="PF19081">
    <property type="entry name" value="Ig_7"/>
    <property type="match status" value="1"/>
</dbReference>
<feature type="domain" description="Fibronectin type-III" evidence="1">
    <location>
        <begin position="578"/>
        <end position="654"/>
    </location>
</feature>
<dbReference type="AlphaFoldDB" id="A0AAT9GL38"/>